<keyword evidence="1" id="KW-0539">Nucleus</keyword>
<sequence>MRMNKQCILYKASFKPMLQSSSDDDLTDEDALDLLHQIDQLEHQIQTLQTEIVEEREKESATEPQWQLSFTDGQLQLETDITSIEELEPFAYAFSRYLSPFGNTFGQKLVFDQQPYARTVLMTAFTMLKTQCIQNLITSSDSEAFSKRYVKHIRHFHPQHLVRPLMDAYFHCFTDHLPLLHEPSFRVHFNRLENPLQDPVTLAICAAASFFTCSHSPLSPSEKRYVGDYFYERAMQSMLEIYDDHSRAVETLICFNLVQQVMMMTLRLQALKKWSGIVSILVATLENQLGTCCVTGSHKDFQTRVRHAIMHRNIKFAQSNTYFTDFLNGRREKKKLEEPLMLDVLPDESVKVQGMLAAQNHLQHLRQLPLFIHIYSQLHMMHMPLSFTIDFDKIVLYEDMVRCWWHAIPKELKITDELFSLTIETIQTCTDFKKLLIAFYAYDAVLWPSGHFMQAAFDRQTDEMAGFAVQRSAHIFKYLESLTFQLLQQMHTLNSVCFPSVNLLVRSIDQLTKLAQIKEKTLATLCQAILKKHVDQYKAWSSPDHFVPYKQSPFALISNIPPPKLKLSLNELYQDYPLTGKAIMFDVIQTLVCPLIQETSP</sequence>
<dbReference type="AlphaFoldDB" id="A0A1C7NH13"/>
<evidence type="ECO:0000313" key="5">
    <source>
        <dbReference type="Proteomes" id="UP000093000"/>
    </source>
</evidence>
<dbReference type="InterPro" id="IPR007219">
    <property type="entry name" value="XnlR_reg_dom"/>
</dbReference>
<dbReference type="Pfam" id="PF04082">
    <property type="entry name" value="Fungal_trans"/>
    <property type="match status" value="1"/>
</dbReference>
<evidence type="ECO:0000259" key="3">
    <source>
        <dbReference type="Pfam" id="PF04082"/>
    </source>
</evidence>
<dbReference type="GO" id="GO:0006351">
    <property type="term" value="P:DNA-templated transcription"/>
    <property type="evidence" value="ECO:0007669"/>
    <property type="project" value="InterPro"/>
</dbReference>
<reference evidence="4 5" key="1">
    <citation type="submission" date="2016-03" db="EMBL/GenBank/DDBJ databases">
        <title>Choanephora cucurbitarum.</title>
        <authorList>
            <person name="Min B."/>
            <person name="Park H."/>
            <person name="Park J.-H."/>
            <person name="Shin H.-D."/>
            <person name="Choi I.-G."/>
        </authorList>
    </citation>
    <scope>NUCLEOTIDE SEQUENCE [LARGE SCALE GENOMIC DNA]</scope>
    <source>
        <strain evidence="4 5">KUS-F28377</strain>
    </source>
</reference>
<keyword evidence="5" id="KW-1185">Reference proteome</keyword>
<dbReference type="OrthoDB" id="2369992at2759"/>
<evidence type="ECO:0000313" key="4">
    <source>
        <dbReference type="EMBL" id="OBZ87836.1"/>
    </source>
</evidence>
<gene>
    <name evidence="4" type="ORF">A0J61_04117</name>
</gene>
<dbReference type="GO" id="GO:0003677">
    <property type="term" value="F:DNA binding"/>
    <property type="evidence" value="ECO:0007669"/>
    <property type="project" value="InterPro"/>
</dbReference>
<dbReference type="InParanoid" id="A0A1C7NH13"/>
<evidence type="ECO:0000256" key="1">
    <source>
        <dbReference type="ARBA" id="ARBA00023242"/>
    </source>
</evidence>
<dbReference type="GO" id="GO:0008270">
    <property type="term" value="F:zinc ion binding"/>
    <property type="evidence" value="ECO:0007669"/>
    <property type="project" value="InterPro"/>
</dbReference>
<name>A0A1C7NH13_9FUNG</name>
<feature type="domain" description="Xylanolytic transcriptional activator regulatory" evidence="3">
    <location>
        <begin position="166"/>
        <end position="278"/>
    </location>
</feature>
<accession>A0A1C7NH13</accession>
<proteinExistence type="predicted"/>
<keyword evidence="2" id="KW-0175">Coiled coil</keyword>
<dbReference type="CDD" id="cd12148">
    <property type="entry name" value="fungal_TF_MHR"/>
    <property type="match status" value="1"/>
</dbReference>
<dbReference type="EMBL" id="LUGH01000194">
    <property type="protein sequence ID" value="OBZ87836.1"/>
    <property type="molecule type" value="Genomic_DNA"/>
</dbReference>
<feature type="coiled-coil region" evidence="2">
    <location>
        <begin position="31"/>
        <end position="58"/>
    </location>
</feature>
<protein>
    <recommendedName>
        <fullName evidence="3">Xylanolytic transcriptional activator regulatory domain-containing protein</fullName>
    </recommendedName>
</protein>
<organism evidence="4 5">
    <name type="scientific">Choanephora cucurbitarum</name>
    <dbReference type="NCBI Taxonomy" id="101091"/>
    <lineage>
        <taxon>Eukaryota</taxon>
        <taxon>Fungi</taxon>
        <taxon>Fungi incertae sedis</taxon>
        <taxon>Mucoromycota</taxon>
        <taxon>Mucoromycotina</taxon>
        <taxon>Mucoromycetes</taxon>
        <taxon>Mucorales</taxon>
        <taxon>Mucorineae</taxon>
        <taxon>Choanephoraceae</taxon>
        <taxon>Choanephoroideae</taxon>
        <taxon>Choanephora</taxon>
    </lineage>
</organism>
<dbReference type="Proteomes" id="UP000093000">
    <property type="component" value="Unassembled WGS sequence"/>
</dbReference>
<comment type="caution">
    <text evidence="4">The sequence shown here is derived from an EMBL/GenBank/DDBJ whole genome shotgun (WGS) entry which is preliminary data.</text>
</comment>
<evidence type="ECO:0000256" key="2">
    <source>
        <dbReference type="SAM" id="Coils"/>
    </source>
</evidence>